<keyword evidence="3 6" id="KW-0812">Transmembrane</keyword>
<accession>A0ABW5W8X4</accession>
<reference evidence="9" key="1">
    <citation type="journal article" date="2019" name="Int. J. Syst. Evol. Microbiol.">
        <title>The Global Catalogue of Microorganisms (GCM) 10K type strain sequencing project: providing services to taxonomists for standard genome sequencing and annotation.</title>
        <authorList>
            <consortium name="The Broad Institute Genomics Platform"/>
            <consortium name="The Broad Institute Genome Sequencing Center for Infectious Disease"/>
            <person name="Wu L."/>
            <person name="Ma J."/>
        </authorList>
    </citation>
    <scope>NUCLEOTIDE SEQUENCE [LARGE SCALE GENOMIC DNA]</scope>
    <source>
        <strain evidence="9">IBRC-M 10906</strain>
    </source>
</reference>
<evidence type="ECO:0000313" key="8">
    <source>
        <dbReference type="EMBL" id="MFD2799552.1"/>
    </source>
</evidence>
<keyword evidence="5 6" id="KW-0472">Membrane</keyword>
<protein>
    <submittedName>
        <fullName evidence="8">MFS transporter</fullName>
    </submittedName>
</protein>
<comment type="caution">
    <text evidence="8">The sequence shown here is derived from an EMBL/GenBank/DDBJ whole genome shotgun (WGS) entry which is preliminary data.</text>
</comment>
<dbReference type="SUPFAM" id="SSF103473">
    <property type="entry name" value="MFS general substrate transporter"/>
    <property type="match status" value="2"/>
</dbReference>
<dbReference type="InterPro" id="IPR011701">
    <property type="entry name" value="MFS"/>
</dbReference>
<keyword evidence="2" id="KW-1003">Cell membrane</keyword>
<dbReference type="Pfam" id="PF07690">
    <property type="entry name" value="MFS_1"/>
    <property type="match status" value="1"/>
</dbReference>
<keyword evidence="4 6" id="KW-1133">Transmembrane helix</keyword>
<feature type="transmembrane region" description="Helical" evidence="6">
    <location>
        <begin position="180"/>
        <end position="198"/>
    </location>
</feature>
<proteinExistence type="predicted"/>
<dbReference type="InterPro" id="IPR036259">
    <property type="entry name" value="MFS_trans_sf"/>
</dbReference>
<evidence type="ECO:0000256" key="5">
    <source>
        <dbReference type="ARBA" id="ARBA00023136"/>
    </source>
</evidence>
<dbReference type="PANTHER" id="PTHR43124:SF10">
    <property type="entry name" value="PURINE EFFLUX PUMP PBUE"/>
    <property type="match status" value="1"/>
</dbReference>
<feature type="transmembrane region" description="Helical" evidence="6">
    <location>
        <begin position="67"/>
        <end position="89"/>
    </location>
</feature>
<organism evidence="8 9">
    <name type="scientific">Prauserella oleivorans</name>
    <dbReference type="NCBI Taxonomy" id="1478153"/>
    <lineage>
        <taxon>Bacteria</taxon>
        <taxon>Bacillati</taxon>
        <taxon>Actinomycetota</taxon>
        <taxon>Actinomycetes</taxon>
        <taxon>Pseudonocardiales</taxon>
        <taxon>Pseudonocardiaceae</taxon>
        <taxon>Prauserella</taxon>
    </lineage>
</organism>
<name>A0ABW5W8X4_9PSEU</name>
<evidence type="ECO:0000256" key="2">
    <source>
        <dbReference type="ARBA" id="ARBA00022475"/>
    </source>
</evidence>
<evidence type="ECO:0000313" key="9">
    <source>
        <dbReference type="Proteomes" id="UP001597478"/>
    </source>
</evidence>
<dbReference type="PROSITE" id="PS50850">
    <property type="entry name" value="MFS"/>
    <property type="match status" value="1"/>
</dbReference>
<dbReference type="Proteomes" id="UP001597478">
    <property type="component" value="Unassembled WGS sequence"/>
</dbReference>
<evidence type="ECO:0000256" key="1">
    <source>
        <dbReference type="ARBA" id="ARBA00004651"/>
    </source>
</evidence>
<comment type="subcellular location">
    <subcellularLocation>
        <location evidence="1">Cell membrane</location>
        <topology evidence="1">Multi-pass membrane protein</topology>
    </subcellularLocation>
</comment>
<sequence>MPAWLLTLALAALVFYTDDYVIAGVLPEFAADLEVSVGTAGQLVTAFSVTGAIAAGVPAGTWIGGTLGWRATFAAMAAAGLAVAVAILARLPRETARDDVPALRDRLRIVAAPAASLGLLANVVLMLGSMMLLTYLSPFVAELANGDVGERGALFLVSGLAGMAGISAGGWATDRLGPDRTLLVGVAVFVAAILTFTAL</sequence>
<evidence type="ECO:0000256" key="3">
    <source>
        <dbReference type="ARBA" id="ARBA00022692"/>
    </source>
</evidence>
<evidence type="ECO:0000259" key="7">
    <source>
        <dbReference type="PROSITE" id="PS50850"/>
    </source>
</evidence>
<gene>
    <name evidence="8" type="ORF">ACFS2C_09115</name>
</gene>
<dbReference type="EMBL" id="JBHUOF010000010">
    <property type="protein sequence ID" value="MFD2799552.1"/>
    <property type="molecule type" value="Genomic_DNA"/>
</dbReference>
<dbReference type="PANTHER" id="PTHR43124">
    <property type="entry name" value="PURINE EFFLUX PUMP PBUE"/>
    <property type="match status" value="1"/>
</dbReference>
<dbReference type="RefSeq" id="WP_377392346.1">
    <property type="nucleotide sequence ID" value="NZ_JBHSAN010000029.1"/>
</dbReference>
<feature type="transmembrane region" description="Helical" evidence="6">
    <location>
        <begin position="110"/>
        <end position="133"/>
    </location>
</feature>
<evidence type="ECO:0000256" key="4">
    <source>
        <dbReference type="ARBA" id="ARBA00022989"/>
    </source>
</evidence>
<dbReference type="InterPro" id="IPR050189">
    <property type="entry name" value="MFS_Efflux_Transporters"/>
</dbReference>
<dbReference type="InterPro" id="IPR020846">
    <property type="entry name" value="MFS_dom"/>
</dbReference>
<feature type="domain" description="Major facilitator superfamily (MFS) profile" evidence="7">
    <location>
        <begin position="1"/>
        <end position="199"/>
    </location>
</feature>
<feature type="transmembrane region" description="Helical" evidence="6">
    <location>
        <begin position="153"/>
        <end position="173"/>
    </location>
</feature>
<keyword evidence="9" id="KW-1185">Reference proteome</keyword>
<evidence type="ECO:0000256" key="6">
    <source>
        <dbReference type="SAM" id="Phobius"/>
    </source>
</evidence>
<dbReference type="Gene3D" id="1.20.1250.20">
    <property type="entry name" value="MFS general substrate transporter like domains"/>
    <property type="match status" value="1"/>
</dbReference>